<evidence type="ECO:0000256" key="1">
    <source>
        <dbReference type="SAM" id="MobiDB-lite"/>
    </source>
</evidence>
<protein>
    <recommendedName>
        <fullName evidence="5">DUF3311 domain-containing protein</fullName>
    </recommendedName>
</protein>
<organism evidence="3 4">
    <name type="scientific">Gordonia jinhuaensis</name>
    <dbReference type="NCBI Taxonomy" id="1517702"/>
    <lineage>
        <taxon>Bacteria</taxon>
        <taxon>Bacillati</taxon>
        <taxon>Actinomycetota</taxon>
        <taxon>Actinomycetes</taxon>
        <taxon>Mycobacteriales</taxon>
        <taxon>Gordoniaceae</taxon>
        <taxon>Gordonia</taxon>
    </lineage>
</organism>
<sequence length="95" mass="10041">MPPQLASPARIAIAGVPVIAFLLTPFLPFVNTDSFWFGVPSVIAWSVVCVLVTVLAMNVVEWSYQRAGGSAVDAEESAAHSDPVIASAGRDGDRR</sequence>
<comment type="caution">
    <text evidence="3">The sequence shown here is derived from an EMBL/GenBank/DDBJ whole genome shotgun (WGS) entry which is preliminary data.</text>
</comment>
<evidence type="ECO:0000313" key="3">
    <source>
        <dbReference type="EMBL" id="GGB29390.1"/>
    </source>
</evidence>
<reference evidence="3" key="2">
    <citation type="submission" date="2020-09" db="EMBL/GenBank/DDBJ databases">
        <authorList>
            <person name="Sun Q."/>
            <person name="Zhou Y."/>
        </authorList>
    </citation>
    <scope>NUCLEOTIDE SEQUENCE</scope>
    <source>
        <strain evidence="3">CGMCC 1.12827</strain>
    </source>
</reference>
<dbReference type="Proteomes" id="UP000621454">
    <property type="component" value="Unassembled WGS sequence"/>
</dbReference>
<keyword evidence="2" id="KW-0472">Membrane</keyword>
<dbReference type="AlphaFoldDB" id="A0A916WTK6"/>
<dbReference type="EMBL" id="BMGC01000009">
    <property type="protein sequence ID" value="GGB29390.1"/>
    <property type="molecule type" value="Genomic_DNA"/>
</dbReference>
<evidence type="ECO:0000256" key="2">
    <source>
        <dbReference type="SAM" id="Phobius"/>
    </source>
</evidence>
<proteinExistence type="predicted"/>
<evidence type="ECO:0000313" key="4">
    <source>
        <dbReference type="Proteomes" id="UP000621454"/>
    </source>
</evidence>
<dbReference type="RefSeq" id="WP_188586160.1">
    <property type="nucleotide sequence ID" value="NZ_BMGC01000009.1"/>
</dbReference>
<feature type="region of interest" description="Disordered" evidence="1">
    <location>
        <begin position="73"/>
        <end position="95"/>
    </location>
</feature>
<feature type="transmembrane region" description="Helical" evidence="2">
    <location>
        <begin position="12"/>
        <end position="30"/>
    </location>
</feature>
<evidence type="ECO:0008006" key="5">
    <source>
        <dbReference type="Google" id="ProtNLM"/>
    </source>
</evidence>
<feature type="transmembrane region" description="Helical" evidence="2">
    <location>
        <begin position="42"/>
        <end position="60"/>
    </location>
</feature>
<gene>
    <name evidence="3" type="ORF">GCM10011489_16890</name>
</gene>
<keyword evidence="4" id="KW-1185">Reference proteome</keyword>
<keyword evidence="2" id="KW-1133">Transmembrane helix</keyword>
<name>A0A916WTK6_9ACTN</name>
<keyword evidence="2" id="KW-0812">Transmembrane</keyword>
<reference evidence="3" key="1">
    <citation type="journal article" date="2014" name="Int. J. Syst. Evol. Microbiol.">
        <title>Complete genome sequence of Corynebacterium casei LMG S-19264T (=DSM 44701T), isolated from a smear-ripened cheese.</title>
        <authorList>
            <consortium name="US DOE Joint Genome Institute (JGI-PGF)"/>
            <person name="Walter F."/>
            <person name="Albersmeier A."/>
            <person name="Kalinowski J."/>
            <person name="Ruckert C."/>
        </authorList>
    </citation>
    <scope>NUCLEOTIDE SEQUENCE</scope>
    <source>
        <strain evidence="3">CGMCC 1.12827</strain>
    </source>
</reference>
<accession>A0A916WTK6</accession>